<feature type="transmembrane region" description="Helical" evidence="4">
    <location>
        <begin position="488"/>
        <end position="505"/>
    </location>
</feature>
<dbReference type="GO" id="GO:0005777">
    <property type="term" value="C:peroxisome"/>
    <property type="evidence" value="ECO:0007669"/>
    <property type="project" value="TreeGrafter"/>
</dbReference>
<keyword evidence="4" id="KW-0472">Membrane</keyword>
<name>A0A1A9VC90_GLOAU</name>
<keyword evidence="4" id="KW-1133">Transmembrane helix</keyword>
<evidence type="ECO:0000256" key="4">
    <source>
        <dbReference type="RuleBase" id="RU363097"/>
    </source>
</evidence>
<dbReference type="CDD" id="cd05236">
    <property type="entry name" value="FAR-N_SDR_e"/>
    <property type="match status" value="1"/>
</dbReference>
<reference evidence="7" key="1">
    <citation type="submission" date="2020-05" db="UniProtKB">
        <authorList>
            <consortium name="EnsemblMetazoa"/>
        </authorList>
    </citation>
    <scope>IDENTIFICATION</scope>
    <source>
        <strain evidence="7">TTRI</strain>
    </source>
</reference>
<dbReference type="EnsemblMetazoa" id="GAUT032693-RA">
    <property type="protein sequence ID" value="GAUT032693-PA"/>
    <property type="gene ID" value="GAUT032693"/>
</dbReference>
<dbReference type="Pfam" id="PF03015">
    <property type="entry name" value="Sterile"/>
    <property type="match status" value="1"/>
</dbReference>
<dbReference type="PANTHER" id="PTHR11011:SF116">
    <property type="entry name" value="FATTY ACYL-COA REDUCTASE CG5065-RELATED"/>
    <property type="match status" value="1"/>
</dbReference>
<keyword evidence="4" id="KW-0560">Oxidoreductase</keyword>
<dbReference type="GO" id="GO:0102965">
    <property type="term" value="F:alcohol-forming long-chain fatty acyl-CoA reductase activity"/>
    <property type="evidence" value="ECO:0007669"/>
    <property type="project" value="UniProtKB-EC"/>
</dbReference>
<comment type="catalytic activity">
    <reaction evidence="4">
        <text>a long-chain fatty acyl-CoA + 2 NADPH + 2 H(+) = a long-chain primary fatty alcohol + 2 NADP(+) + CoA</text>
        <dbReference type="Rhea" id="RHEA:52716"/>
        <dbReference type="ChEBI" id="CHEBI:15378"/>
        <dbReference type="ChEBI" id="CHEBI:57287"/>
        <dbReference type="ChEBI" id="CHEBI:57783"/>
        <dbReference type="ChEBI" id="CHEBI:58349"/>
        <dbReference type="ChEBI" id="CHEBI:77396"/>
        <dbReference type="ChEBI" id="CHEBI:83139"/>
        <dbReference type="EC" id="1.2.1.84"/>
    </reaction>
</comment>
<keyword evidence="2 4" id="KW-0444">Lipid biosynthesis</keyword>
<dbReference type="InterPro" id="IPR026055">
    <property type="entry name" value="FAR"/>
</dbReference>
<dbReference type="EC" id="1.2.1.84" evidence="4"/>
<feature type="transmembrane region" description="Helical" evidence="4">
    <location>
        <begin position="367"/>
        <end position="386"/>
    </location>
</feature>
<dbReference type="AlphaFoldDB" id="A0A1A9VC90"/>
<evidence type="ECO:0000259" key="5">
    <source>
        <dbReference type="Pfam" id="PF03015"/>
    </source>
</evidence>
<evidence type="ECO:0000313" key="8">
    <source>
        <dbReference type="Proteomes" id="UP000078200"/>
    </source>
</evidence>
<dbReference type="InterPro" id="IPR036291">
    <property type="entry name" value="NAD(P)-bd_dom_sf"/>
</dbReference>
<feature type="domain" description="Fatty acyl-CoA reductase C-terminal" evidence="5">
    <location>
        <begin position="376"/>
        <end position="471"/>
    </location>
</feature>
<evidence type="ECO:0000313" key="7">
    <source>
        <dbReference type="EnsemblMetazoa" id="GAUT032693-PA"/>
    </source>
</evidence>
<keyword evidence="8" id="KW-1185">Reference proteome</keyword>
<dbReference type="InterPro" id="IPR013120">
    <property type="entry name" value="FAR_NAD-bd"/>
</dbReference>
<keyword evidence="4" id="KW-0521">NADP</keyword>
<dbReference type="Pfam" id="PF07993">
    <property type="entry name" value="NAD_binding_4"/>
    <property type="match status" value="1"/>
</dbReference>
<feature type="transmembrane region" description="Helical" evidence="4">
    <location>
        <begin position="511"/>
        <end position="527"/>
    </location>
</feature>
<comment type="similarity">
    <text evidence="1 4">Belongs to the fatty acyl-CoA reductase family.</text>
</comment>
<keyword evidence="3 4" id="KW-0443">Lipid metabolism</keyword>
<dbReference type="SUPFAM" id="SSF51735">
    <property type="entry name" value="NAD(P)-binding Rossmann-fold domains"/>
    <property type="match status" value="1"/>
</dbReference>
<dbReference type="InterPro" id="IPR033640">
    <property type="entry name" value="FAR_C"/>
</dbReference>
<organism evidence="7 8">
    <name type="scientific">Glossina austeni</name>
    <name type="common">Savannah tsetse fly</name>
    <dbReference type="NCBI Taxonomy" id="7395"/>
    <lineage>
        <taxon>Eukaryota</taxon>
        <taxon>Metazoa</taxon>
        <taxon>Ecdysozoa</taxon>
        <taxon>Arthropoda</taxon>
        <taxon>Hexapoda</taxon>
        <taxon>Insecta</taxon>
        <taxon>Pterygota</taxon>
        <taxon>Neoptera</taxon>
        <taxon>Endopterygota</taxon>
        <taxon>Diptera</taxon>
        <taxon>Brachycera</taxon>
        <taxon>Muscomorpha</taxon>
        <taxon>Hippoboscoidea</taxon>
        <taxon>Glossinidae</taxon>
        <taxon>Glossina</taxon>
    </lineage>
</organism>
<sequence>MSQHGSQNGNLSTKHMQNSDQMTIGDFFAYKNVFITGGTGFLGTVLIEALLGTSPDIGTIYVLVRSKKNVDPKERIKRMLQKQLFEKHDDNTLKKIVPVVGEIGELNFGFTNDLFAELIDKVNVIYHIAATIKFSSPLRTAIKTNLTGTMHTIELAKKVKNLAAYVYYSTAFCNSNNRGLILEKVYKSKFDPYDMMRWAEDDNAWLDFNKDKCKATITDHPNTYTFTKNLAENLLMAEMKSMPVAIVRPSVVYGTWERPLPGWVGNASSGHLGFLAGFIKGVFRTMRGSETAILDVIPCDYVINSSLVMAWYVATRHIEQPEVIHCTAGEVNPMTCGQFCDYLNDSVKRHPADNFVWKPIARLRSGWRYNLSFYLFHLLPAMIVVIPEKLFSLGMPQHTLFEYMHVFKKGSEFFDYFLHNDFRYDMKNALRINRIIPEKDRLRYNFDASQCNWSEFIDRIIIGIRRFYFKEAVVTTSWHHNYWKFYNVLYYAGYVFLFIILFVLMTSLFELDIGFTIAAIIWGFLVWL</sequence>
<evidence type="ECO:0000256" key="2">
    <source>
        <dbReference type="ARBA" id="ARBA00022516"/>
    </source>
</evidence>
<evidence type="ECO:0000256" key="1">
    <source>
        <dbReference type="ARBA" id="ARBA00005928"/>
    </source>
</evidence>
<comment type="function">
    <text evidence="4">Catalyzes the reduction of fatty acyl-CoA to fatty alcohols.</text>
</comment>
<dbReference type="GO" id="GO:0035336">
    <property type="term" value="P:long-chain fatty-acyl-CoA metabolic process"/>
    <property type="evidence" value="ECO:0007669"/>
    <property type="project" value="TreeGrafter"/>
</dbReference>
<accession>A0A1A9VC90</accession>
<feature type="domain" description="Thioester reductase (TE)" evidence="6">
    <location>
        <begin position="35"/>
        <end position="305"/>
    </location>
</feature>
<protein>
    <recommendedName>
        <fullName evidence="4">Fatty acyl-CoA reductase</fullName>
        <ecNumber evidence="4">1.2.1.84</ecNumber>
    </recommendedName>
</protein>
<keyword evidence="4" id="KW-0812">Transmembrane</keyword>
<dbReference type="Gene3D" id="3.40.50.720">
    <property type="entry name" value="NAD(P)-binding Rossmann-like Domain"/>
    <property type="match status" value="1"/>
</dbReference>
<dbReference type="STRING" id="7395.A0A1A9VC90"/>
<dbReference type="GO" id="GO:0080019">
    <property type="term" value="F:alcohol-forming very long-chain fatty acyl-CoA reductase activity"/>
    <property type="evidence" value="ECO:0007669"/>
    <property type="project" value="InterPro"/>
</dbReference>
<dbReference type="PANTHER" id="PTHR11011">
    <property type="entry name" value="MALE STERILITY PROTEIN 2-RELATED"/>
    <property type="match status" value="1"/>
</dbReference>
<evidence type="ECO:0000259" key="6">
    <source>
        <dbReference type="Pfam" id="PF07993"/>
    </source>
</evidence>
<dbReference type="VEuPathDB" id="VectorBase:GAUT032693"/>
<proteinExistence type="inferred from homology"/>
<dbReference type="Proteomes" id="UP000078200">
    <property type="component" value="Unassembled WGS sequence"/>
</dbReference>
<evidence type="ECO:0000256" key="3">
    <source>
        <dbReference type="ARBA" id="ARBA00023098"/>
    </source>
</evidence>